<protein>
    <submittedName>
        <fullName evidence="2">Uncharacterized protein</fullName>
    </submittedName>
</protein>
<proteinExistence type="predicted"/>
<reference evidence="2" key="2">
    <citation type="submission" date="2023-01" db="EMBL/GenBank/DDBJ databases">
        <authorList>
            <person name="Sun Q."/>
            <person name="Evtushenko L."/>
        </authorList>
    </citation>
    <scope>NUCLEOTIDE SEQUENCE</scope>
    <source>
        <strain evidence="2">VKM Ac-2007</strain>
    </source>
</reference>
<reference evidence="2" key="1">
    <citation type="journal article" date="2014" name="Int. J. Syst. Evol. Microbiol.">
        <title>Complete genome sequence of Corynebacterium casei LMG S-19264T (=DSM 44701T), isolated from a smear-ripened cheese.</title>
        <authorList>
            <consortium name="US DOE Joint Genome Institute (JGI-PGF)"/>
            <person name="Walter F."/>
            <person name="Albersmeier A."/>
            <person name="Kalinowski J."/>
            <person name="Ruckert C."/>
        </authorList>
    </citation>
    <scope>NUCLEOTIDE SEQUENCE</scope>
    <source>
        <strain evidence="2">VKM Ac-2007</strain>
    </source>
</reference>
<gene>
    <name evidence="2" type="ORF">GCM10017600_38610</name>
</gene>
<dbReference type="AlphaFoldDB" id="A0A9W6I1V3"/>
<feature type="region of interest" description="Disordered" evidence="1">
    <location>
        <begin position="13"/>
        <end position="36"/>
    </location>
</feature>
<sequence>MLLSRGDVTRHLASDFPHLSDSGSRRSASRASTPSCTSHDLFALREAAGRILRLPKDFKYLAGSFDFGGATKG</sequence>
<dbReference type="Proteomes" id="UP001143474">
    <property type="component" value="Unassembled WGS sequence"/>
</dbReference>
<feature type="compositionally biased region" description="Low complexity" evidence="1">
    <location>
        <begin position="20"/>
        <end position="36"/>
    </location>
</feature>
<evidence type="ECO:0000313" key="3">
    <source>
        <dbReference type="Proteomes" id="UP001143474"/>
    </source>
</evidence>
<evidence type="ECO:0000313" key="2">
    <source>
        <dbReference type="EMBL" id="GLK10455.1"/>
    </source>
</evidence>
<name>A0A9W6I1V3_9ACTN</name>
<keyword evidence="3" id="KW-1185">Reference proteome</keyword>
<comment type="caution">
    <text evidence="2">The sequence shown here is derived from an EMBL/GenBank/DDBJ whole genome shotgun (WGS) entry which is preliminary data.</text>
</comment>
<organism evidence="2 3">
    <name type="scientific">Streptosporangium carneum</name>
    <dbReference type="NCBI Taxonomy" id="47481"/>
    <lineage>
        <taxon>Bacteria</taxon>
        <taxon>Bacillati</taxon>
        <taxon>Actinomycetota</taxon>
        <taxon>Actinomycetes</taxon>
        <taxon>Streptosporangiales</taxon>
        <taxon>Streptosporangiaceae</taxon>
        <taxon>Streptosporangium</taxon>
    </lineage>
</organism>
<dbReference type="EMBL" id="BSEV01000008">
    <property type="protein sequence ID" value="GLK10455.1"/>
    <property type="molecule type" value="Genomic_DNA"/>
</dbReference>
<accession>A0A9W6I1V3</accession>
<evidence type="ECO:0000256" key="1">
    <source>
        <dbReference type="SAM" id="MobiDB-lite"/>
    </source>
</evidence>